<comment type="caution">
    <text evidence="2">The sequence shown here is derived from an EMBL/GenBank/DDBJ whole genome shotgun (WGS) entry which is preliminary data.</text>
</comment>
<evidence type="ECO:0000256" key="1">
    <source>
        <dbReference type="SAM" id="Coils"/>
    </source>
</evidence>
<sequence length="591" mass="66904">MTRVEPTPTPATSKTFNFSSNNCIMARKNNRKSRRRARSKPTERVLWSTTERLQLLAYLNWCVQSCVKFEVTAPGYLENATGRQFSKERIRRKLYQEWQTYGTCKKFNDLFELGTAGLKALVGEEQEIFHQISTSLNQARETKANSSSGPTRMAWNYDLSEDELTRDDGADRVKDEDESELSTMDSPVLEAIGRQLANTIPDSQEDTMTVISQAESNSSMGVKLRQSEADLLEQKSYSITLENRISELKRRNYDLEDCIRLESGEVTQLRKEISDLKEKLDRKRLLEMNHDDLEADRLGFLNTSLRAEYGSLHSNIQNTSSAICDLSLDDALPEQRTDFSPLANNWAKHISGYCLGCFLDRCEAAQIPKRFILAALVAAGIFELVLEDVFPAFLAADSPLLDQYRRHIETESGWDALRRLDVISMKSLFSGKEPKKRIISERSEWLSSLMLQTLSCFLPLVSRDITQRLSHSVPEKETIEDMNTTLTHALKFKIELLLSVKRLKYHFFQPGTLFDAEKMEVGQSQVGDLALLGQEVKICLLPALFTVPDASNKNGIEGESDLRASYNKALTEASAKGTESLVLVEKAIVFL</sequence>
<organism evidence="2 3">
    <name type="scientific">Fusarium denticulatum</name>
    <dbReference type="NCBI Taxonomy" id="48507"/>
    <lineage>
        <taxon>Eukaryota</taxon>
        <taxon>Fungi</taxon>
        <taxon>Dikarya</taxon>
        <taxon>Ascomycota</taxon>
        <taxon>Pezizomycotina</taxon>
        <taxon>Sordariomycetes</taxon>
        <taxon>Hypocreomycetidae</taxon>
        <taxon>Hypocreales</taxon>
        <taxon>Nectriaceae</taxon>
        <taxon>Fusarium</taxon>
        <taxon>Fusarium fujikuroi species complex</taxon>
    </lineage>
</organism>
<evidence type="ECO:0000313" key="2">
    <source>
        <dbReference type="EMBL" id="KAF5669308.1"/>
    </source>
</evidence>
<protein>
    <submittedName>
        <fullName evidence="2">Uncharacterized protein</fullName>
    </submittedName>
</protein>
<accession>A0A8H5TG29</accession>
<keyword evidence="3" id="KW-1185">Reference proteome</keyword>
<keyword evidence="1" id="KW-0175">Coiled coil</keyword>
<dbReference type="EMBL" id="JAAOAK010000378">
    <property type="protein sequence ID" value="KAF5669308.1"/>
    <property type="molecule type" value="Genomic_DNA"/>
</dbReference>
<proteinExistence type="predicted"/>
<dbReference type="AlphaFoldDB" id="A0A8H5TG29"/>
<gene>
    <name evidence="2" type="ORF">FDENT_11576</name>
</gene>
<evidence type="ECO:0000313" key="3">
    <source>
        <dbReference type="Proteomes" id="UP000562682"/>
    </source>
</evidence>
<feature type="coiled-coil region" evidence="1">
    <location>
        <begin position="259"/>
        <end position="296"/>
    </location>
</feature>
<dbReference type="Proteomes" id="UP000562682">
    <property type="component" value="Unassembled WGS sequence"/>
</dbReference>
<reference evidence="2 3" key="1">
    <citation type="submission" date="2020-05" db="EMBL/GenBank/DDBJ databases">
        <title>Identification and distribution of gene clusters putatively required for synthesis of sphingolipid metabolism inhibitors in phylogenetically diverse species of the filamentous fungus Fusarium.</title>
        <authorList>
            <person name="Kim H.-S."/>
            <person name="Busman M."/>
            <person name="Brown D.W."/>
            <person name="Divon H."/>
            <person name="Uhlig S."/>
            <person name="Proctor R.H."/>
        </authorList>
    </citation>
    <scope>NUCLEOTIDE SEQUENCE [LARGE SCALE GENOMIC DNA]</scope>
    <source>
        <strain evidence="2 3">NRRL 25311</strain>
    </source>
</reference>
<name>A0A8H5TG29_9HYPO</name>